<organism evidence="1 2">
    <name type="scientific">Calocera cornea HHB12733</name>
    <dbReference type="NCBI Taxonomy" id="1353952"/>
    <lineage>
        <taxon>Eukaryota</taxon>
        <taxon>Fungi</taxon>
        <taxon>Dikarya</taxon>
        <taxon>Basidiomycota</taxon>
        <taxon>Agaricomycotina</taxon>
        <taxon>Dacrymycetes</taxon>
        <taxon>Dacrymycetales</taxon>
        <taxon>Dacrymycetaceae</taxon>
        <taxon>Calocera</taxon>
    </lineage>
</organism>
<evidence type="ECO:0000313" key="1">
    <source>
        <dbReference type="EMBL" id="KZT60927.1"/>
    </source>
</evidence>
<dbReference type="AlphaFoldDB" id="A0A165ISN9"/>
<sequence length="154" mass="17765">MASFQALTTDFSPPRAVNNIPTILPKTNECLYATTCPNSAPFPRTQSQPFHQIQPSIHHLLTNLNWDTLSSSTLIVDNNTNAKTRHRHSRFQRLNLHFLQPITMTNNYFILPQNTPYCIDNDYKFDVIIFIVNKEEATISSIPLKKYKLFLQNS</sequence>
<proteinExistence type="predicted"/>
<evidence type="ECO:0000313" key="2">
    <source>
        <dbReference type="Proteomes" id="UP000076842"/>
    </source>
</evidence>
<reference evidence="1 2" key="1">
    <citation type="journal article" date="2016" name="Mol. Biol. Evol.">
        <title>Comparative Genomics of Early-Diverging Mushroom-Forming Fungi Provides Insights into the Origins of Lignocellulose Decay Capabilities.</title>
        <authorList>
            <person name="Nagy L.G."/>
            <person name="Riley R."/>
            <person name="Tritt A."/>
            <person name="Adam C."/>
            <person name="Daum C."/>
            <person name="Floudas D."/>
            <person name="Sun H."/>
            <person name="Yadav J.S."/>
            <person name="Pangilinan J."/>
            <person name="Larsson K.H."/>
            <person name="Matsuura K."/>
            <person name="Barry K."/>
            <person name="Labutti K."/>
            <person name="Kuo R."/>
            <person name="Ohm R.A."/>
            <person name="Bhattacharya S.S."/>
            <person name="Shirouzu T."/>
            <person name="Yoshinaga Y."/>
            <person name="Martin F.M."/>
            <person name="Grigoriev I.V."/>
            <person name="Hibbett D.S."/>
        </authorList>
    </citation>
    <scope>NUCLEOTIDE SEQUENCE [LARGE SCALE GENOMIC DNA]</scope>
    <source>
        <strain evidence="1 2">HHB12733</strain>
    </source>
</reference>
<accession>A0A165ISN9</accession>
<keyword evidence="2" id="KW-1185">Reference proteome</keyword>
<dbReference type="InParanoid" id="A0A165ISN9"/>
<protein>
    <submittedName>
        <fullName evidence="1">Uncharacterized protein</fullName>
    </submittedName>
</protein>
<dbReference type="Proteomes" id="UP000076842">
    <property type="component" value="Unassembled WGS sequence"/>
</dbReference>
<dbReference type="EMBL" id="KV423927">
    <property type="protein sequence ID" value="KZT60927.1"/>
    <property type="molecule type" value="Genomic_DNA"/>
</dbReference>
<name>A0A165ISN9_9BASI</name>
<gene>
    <name evidence="1" type="ORF">CALCODRAFT_506559</name>
</gene>